<dbReference type="AlphaFoldDB" id="A0A8A1LXK1"/>
<keyword evidence="2 5" id="KW-0479">Metal-binding</keyword>
<comment type="similarity">
    <text evidence="1 5">Belongs to the MsrB Met sulfoxide reductase family.</text>
</comment>
<comment type="catalytic activity">
    <reaction evidence="5">
        <text>L-methionyl-[protein] + [thioredoxin]-disulfide + H2O = L-methionyl-(R)-S-oxide-[protein] + [thioredoxin]-dithiol</text>
        <dbReference type="Rhea" id="RHEA:24164"/>
        <dbReference type="Rhea" id="RHEA-COMP:10698"/>
        <dbReference type="Rhea" id="RHEA-COMP:10700"/>
        <dbReference type="Rhea" id="RHEA-COMP:12313"/>
        <dbReference type="Rhea" id="RHEA-COMP:12314"/>
        <dbReference type="ChEBI" id="CHEBI:15377"/>
        <dbReference type="ChEBI" id="CHEBI:16044"/>
        <dbReference type="ChEBI" id="CHEBI:29950"/>
        <dbReference type="ChEBI" id="CHEBI:45764"/>
        <dbReference type="ChEBI" id="CHEBI:50058"/>
        <dbReference type="EC" id="1.8.4.12"/>
    </reaction>
</comment>
<reference evidence="7" key="1">
    <citation type="submission" date="2021-01" db="EMBL/GenBank/DDBJ databases">
        <title>Chromosome-level genome assembly of a human fungal pathogen reveals clustering of transcriptionally co-regulated genes.</title>
        <authorList>
            <person name="Voorhies M."/>
            <person name="Cohen S."/>
            <person name="Shea T.P."/>
            <person name="Petrus S."/>
            <person name="Munoz J.F."/>
            <person name="Poplawski S."/>
            <person name="Goldman W.E."/>
            <person name="Michael T."/>
            <person name="Cuomo C.A."/>
            <person name="Sil A."/>
            <person name="Beyhan S."/>
        </authorList>
    </citation>
    <scope>NUCLEOTIDE SEQUENCE</scope>
    <source>
        <strain evidence="7">H88</strain>
    </source>
</reference>
<comment type="cofactor">
    <cofactor evidence="5">
        <name>Zn(2+)</name>
        <dbReference type="ChEBI" id="CHEBI:29105"/>
    </cofactor>
    <text evidence="5">Binds 1 zinc ion per subunit.</text>
</comment>
<dbReference type="SUPFAM" id="SSF51316">
    <property type="entry name" value="Mss4-like"/>
    <property type="match status" value="1"/>
</dbReference>
<evidence type="ECO:0000313" key="7">
    <source>
        <dbReference type="EMBL" id="QSS57945.1"/>
    </source>
</evidence>
<dbReference type="PANTHER" id="PTHR46081">
    <property type="entry name" value="PEPTIDE METHIONINE SULFOXIDE REDUCTASE 2"/>
    <property type="match status" value="1"/>
</dbReference>
<dbReference type="GO" id="GO:0046872">
    <property type="term" value="F:metal ion binding"/>
    <property type="evidence" value="ECO:0007669"/>
    <property type="project" value="UniProtKB-KW"/>
</dbReference>
<dbReference type="Gene3D" id="2.170.150.20">
    <property type="entry name" value="Peptide methionine sulfoxide reductase"/>
    <property type="match status" value="1"/>
</dbReference>
<proteinExistence type="inferred from homology"/>
<dbReference type="NCBIfam" id="TIGR00357">
    <property type="entry name" value="peptide-methionine (R)-S-oxide reductase MsrB"/>
    <property type="match status" value="1"/>
</dbReference>
<dbReference type="Proteomes" id="UP000663419">
    <property type="component" value="Chromosome 6"/>
</dbReference>
<dbReference type="InterPro" id="IPR028427">
    <property type="entry name" value="Met_Sox_Rdtase_MsrB"/>
</dbReference>
<dbReference type="EMBL" id="CP069107">
    <property type="protein sequence ID" value="QSS57945.1"/>
    <property type="molecule type" value="Genomic_DNA"/>
</dbReference>
<gene>
    <name evidence="7" type="ORF">I7I53_12284</name>
</gene>
<organism evidence="7 8">
    <name type="scientific">Ajellomyces capsulatus (strain H88)</name>
    <name type="common">Darling's disease fungus</name>
    <name type="synonym">Histoplasma capsulatum</name>
    <dbReference type="NCBI Taxonomy" id="544711"/>
    <lineage>
        <taxon>Eukaryota</taxon>
        <taxon>Fungi</taxon>
        <taxon>Dikarya</taxon>
        <taxon>Ascomycota</taxon>
        <taxon>Pezizomycotina</taxon>
        <taxon>Eurotiomycetes</taxon>
        <taxon>Eurotiomycetidae</taxon>
        <taxon>Onygenales</taxon>
        <taxon>Ajellomycetaceae</taxon>
        <taxon>Histoplasma</taxon>
    </lineage>
</organism>
<keyword evidence="3 5" id="KW-0862">Zinc</keyword>
<accession>A0A8A1LXK1</accession>
<dbReference type="GO" id="GO:0033743">
    <property type="term" value="F:peptide-methionine (R)-S-oxide reductase activity"/>
    <property type="evidence" value="ECO:0007669"/>
    <property type="project" value="UniProtKB-EC"/>
</dbReference>
<name>A0A8A1LXK1_AJEC8</name>
<dbReference type="GO" id="GO:0030091">
    <property type="term" value="P:protein repair"/>
    <property type="evidence" value="ECO:0007669"/>
    <property type="project" value="InterPro"/>
</dbReference>
<evidence type="ECO:0000259" key="6">
    <source>
        <dbReference type="PROSITE" id="PS51790"/>
    </source>
</evidence>
<dbReference type="InterPro" id="IPR002579">
    <property type="entry name" value="Met_Sox_Rdtase_MsrB_dom"/>
</dbReference>
<evidence type="ECO:0000256" key="5">
    <source>
        <dbReference type="RuleBase" id="RU365044"/>
    </source>
</evidence>
<dbReference type="Pfam" id="PF01641">
    <property type="entry name" value="SelR"/>
    <property type="match status" value="1"/>
</dbReference>
<keyword evidence="4 5" id="KW-0560">Oxidoreductase</keyword>
<feature type="domain" description="MsrB" evidence="6">
    <location>
        <begin position="93"/>
        <end position="217"/>
    </location>
</feature>
<dbReference type="VEuPathDB" id="FungiDB:I7I53_12284"/>
<dbReference type="EC" id="1.8.4.12" evidence="5"/>
<evidence type="ECO:0000256" key="3">
    <source>
        <dbReference type="ARBA" id="ARBA00022833"/>
    </source>
</evidence>
<dbReference type="PROSITE" id="PS51790">
    <property type="entry name" value="MSRB"/>
    <property type="match status" value="1"/>
</dbReference>
<evidence type="ECO:0000313" key="8">
    <source>
        <dbReference type="Proteomes" id="UP000663419"/>
    </source>
</evidence>
<dbReference type="PANTHER" id="PTHR46081:SF8">
    <property type="entry name" value="PEPTIDE METHIONINE SULFOXIDE REDUCTASE 2"/>
    <property type="match status" value="1"/>
</dbReference>
<protein>
    <recommendedName>
        <fullName evidence="5">Peptide-methionine (R)-S-oxide reductase</fullName>
        <ecNumber evidence="5">1.8.4.12</ecNumber>
    </recommendedName>
</protein>
<sequence length="233" mass="26127">MNTPSCARFSTHLPRSHFHKHRLHISPLSRQLVSPRTSSHFGLPRFARRPRPLLLGREALRLSWMPTIPFLTVFSSSKKKMADQKEFPDQRTNEEWRAVLTKEQFHILRNKGTEPAGSGEYNKHSPASGVYECAGCGAPLYKASHKFSSGCGWPAYFDSIPGAVTRKEDRSFGMSRTEIMCSNCGGHLGHVFKGEGYSTPTDERHCVNSISLRFTESEAKARAKEVEMEGGSK</sequence>
<evidence type="ECO:0000256" key="1">
    <source>
        <dbReference type="ARBA" id="ARBA00007174"/>
    </source>
</evidence>
<evidence type="ECO:0000256" key="2">
    <source>
        <dbReference type="ARBA" id="ARBA00022723"/>
    </source>
</evidence>
<dbReference type="InterPro" id="IPR011057">
    <property type="entry name" value="Mss4-like_sf"/>
</dbReference>
<evidence type="ECO:0000256" key="4">
    <source>
        <dbReference type="ARBA" id="ARBA00023002"/>
    </source>
</evidence>
<dbReference type="GO" id="GO:0006979">
    <property type="term" value="P:response to oxidative stress"/>
    <property type="evidence" value="ECO:0007669"/>
    <property type="project" value="InterPro"/>
</dbReference>